<feature type="region of interest" description="Disordered" evidence="1">
    <location>
        <begin position="136"/>
        <end position="176"/>
    </location>
</feature>
<dbReference type="OrthoDB" id="3882058at2759"/>
<name>A0A8K0PCF8_9PEZI</name>
<evidence type="ECO:0008006" key="4">
    <source>
        <dbReference type="Google" id="ProtNLM"/>
    </source>
</evidence>
<evidence type="ECO:0000313" key="2">
    <source>
        <dbReference type="EMBL" id="KAG8624526.1"/>
    </source>
</evidence>
<feature type="compositionally biased region" description="Basic and acidic residues" evidence="1">
    <location>
        <begin position="99"/>
        <end position="111"/>
    </location>
</feature>
<feature type="compositionally biased region" description="Low complexity" evidence="1">
    <location>
        <begin position="31"/>
        <end position="43"/>
    </location>
</feature>
<sequence length="502" mass="55180">MRLQSNPLLTIDTTSAANMSTMDTSPQVPPSHSRGSSQNSGSSDYPTPGTPTFSLPDHSRVASSTSSLASTPPACDRPESPTLPPKSMLHDLVEDPSEREDSFDYDCRDRAPSFSNDESDFYSSWTSRASMDYDLSDGFRSDTDCPSPKKIRDHDTSPATTLKSRLSQRMPSLSRKLRDKRSFSSLTFHGVRSAPASRAPSIRSPSVTKSLASNIDVSDFAMDSPPIPEVPALPQHIHSLQPTPSDISLPTQVEDPIDRKALASTPLLPPCMMERKQSETGSVQSPLQSPTVADQPMFTFPSASVTPVASTVQSPTLSTRPSTASFAYSQSRNSVEMGPMSPFEHHADEWADRLGHANFDIWPAPYLPAAYDLESCRTLVEDWESARKQYLAHANRVSEDYGPTSNTLKMTEQKWSAIDAAWKENNEKTLERARAQGIDVDNVQRLSEQPTLAKIPSLPKPTILADNGEIVGPMVTYVSRIKPMPKKNAFLRFFSDLRLSSS</sequence>
<feature type="compositionally biased region" description="Polar residues" evidence="1">
    <location>
        <begin position="157"/>
        <end position="171"/>
    </location>
</feature>
<dbReference type="AlphaFoldDB" id="A0A8K0PCF8"/>
<gene>
    <name evidence="2" type="ORF">KVT40_007593</name>
</gene>
<feature type="compositionally biased region" description="Low complexity" evidence="1">
    <location>
        <begin position="62"/>
        <end position="74"/>
    </location>
</feature>
<feature type="compositionally biased region" description="Polar residues" evidence="1">
    <location>
        <begin position="1"/>
        <end position="26"/>
    </location>
</feature>
<dbReference type="EMBL" id="JAESVG020000009">
    <property type="protein sequence ID" value="KAG8624526.1"/>
    <property type="molecule type" value="Genomic_DNA"/>
</dbReference>
<evidence type="ECO:0000313" key="3">
    <source>
        <dbReference type="Proteomes" id="UP000809789"/>
    </source>
</evidence>
<protein>
    <recommendedName>
        <fullName evidence="4">Only prolin and serin are matching in the corresponding protein</fullName>
    </recommendedName>
</protein>
<proteinExistence type="predicted"/>
<comment type="caution">
    <text evidence="2">The sequence shown here is derived from an EMBL/GenBank/DDBJ whole genome shotgun (WGS) entry which is preliminary data.</text>
</comment>
<feature type="region of interest" description="Disordered" evidence="1">
    <location>
        <begin position="1"/>
        <end position="121"/>
    </location>
</feature>
<evidence type="ECO:0000256" key="1">
    <source>
        <dbReference type="SAM" id="MobiDB-lite"/>
    </source>
</evidence>
<accession>A0A8K0PCF8</accession>
<dbReference type="Proteomes" id="UP000809789">
    <property type="component" value="Unassembled WGS sequence"/>
</dbReference>
<reference evidence="2" key="1">
    <citation type="submission" date="2021-07" db="EMBL/GenBank/DDBJ databases">
        <title>Elsinoe batatas strain:CRI-CJ2 Genome sequencing and assembly.</title>
        <authorList>
            <person name="Huang L."/>
        </authorList>
    </citation>
    <scope>NUCLEOTIDE SEQUENCE</scope>
    <source>
        <strain evidence="2">CRI-CJ2</strain>
    </source>
</reference>
<keyword evidence="3" id="KW-1185">Reference proteome</keyword>
<organism evidence="2 3">
    <name type="scientific">Elsinoe batatas</name>
    <dbReference type="NCBI Taxonomy" id="2601811"/>
    <lineage>
        <taxon>Eukaryota</taxon>
        <taxon>Fungi</taxon>
        <taxon>Dikarya</taxon>
        <taxon>Ascomycota</taxon>
        <taxon>Pezizomycotina</taxon>
        <taxon>Dothideomycetes</taxon>
        <taxon>Dothideomycetidae</taxon>
        <taxon>Myriangiales</taxon>
        <taxon>Elsinoaceae</taxon>
        <taxon>Elsinoe</taxon>
    </lineage>
</organism>